<gene>
    <name evidence="2" type="ORF">I206_01068</name>
    <name evidence="3" type="ORF">I206_100257</name>
</gene>
<reference evidence="2" key="3">
    <citation type="submission" date="2016-07" db="EMBL/GenBank/DDBJ databases">
        <title>Evolution of pathogenesis and genome organization in the Tremellales.</title>
        <authorList>
            <person name="Cuomo C."/>
            <person name="Litvintseva A."/>
            <person name="Heitman J."/>
            <person name="Chen Y."/>
            <person name="Sun S."/>
            <person name="Springer D."/>
            <person name="Dromer F."/>
            <person name="Young S."/>
            <person name="Zeng Q."/>
            <person name="Chapman S."/>
            <person name="Gujja S."/>
            <person name="Saif S."/>
            <person name="Birren B."/>
        </authorList>
    </citation>
    <scope>NUCLEOTIDE SEQUENCE</scope>
    <source>
        <strain evidence="2">CBS 10737</strain>
    </source>
</reference>
<reference evidence="3" key="4">
    <citation type="submission" date="2024-02" db="EMBL/GenBank/DDBJ databases">
        <title>Comparative genomics of Cryptococcus and Kwoniella reveals pathogenesis evolution and contrasting modes of karyotype evolution via chromosome fusion or intercentromeric recombination.</title>
        <authorList>
            <person name="Coelho M.A."/>
            <person name="David-Palma M."/>
            <person name="Shea T."/>
            <person name="Bowers K."/>
            <person name="McGinley-Smith S."/>
            <person name="Mohammad A.W."/>
            <person name="Gnirke A."/>
            <person name="Yurkov A.M."/>
            <person name="Nowrousian M."/>
            <person name="Sun S."/>
            <person name="Cuomo C.A."/>
            <person name="Heitman J."/>
        </authorList>
    </citation>
    <scope>NUCLEOTIDE SEQUENCE</scope>
    <source>
        <strain evidence="3">CBS 10737</strain>
    </source>
</reference>
<feature type="compositionally biased region" description="Polar residues" evidence="1">
    <location>
        <begin position="121"/>
        <end position="150"/>
    </location>
</feature>
<sequence>MSHFRRANYGRFTSASANEHYQRQLVAPVNKWKKQWVSPSGLAPESSYKICKWVKQKEKAKLAGAIEVDDNTPAIDEDENENEEGEGEDQDMDEDEQDQGEDEEGDGEIDVEAEAEEDAKPSTTNVSIPIVESTSVPSTEGASISASQVVPSVANPAAVESVPNQSEATGEGLADSITAAEPLNSDLPQPVPPQEDQAEEVKEDHEASIPKHATIPSNAIEISNVAPSSTEVGLGTIATSEPTFEIESRAAEDVSEEKMEIEKPTPKEVEDDDKGLIHGEMDAPVQALEVEGGDVPKEVEKE</sequence>
<organism evidence="2">
    <name type="scientific">Kwoniella pini CBS 10737</name>
    <dbReference type="NCBI Taxonomy" id="1296096"/>
    <lineage>
        <taxon>Eukaryota</taxon>
        <taxon>Fungi</taxon>
        <taxon>Dikarya</taxon>
        <taxon>Basidiomycota</taxon>
        <taxon>Agaricomycotina</taxon>
        <taxon>Tremellomycetes</taxon>
        <taxon>Tremellales</taxon>
        <taxon>Cryptococcaceae</taxon>
        <taxon>Kwoniella</taxon>
    </lineage>
</organism>
<name>A0A1B9IEA6_9TREE</name>
<reference evidence="3" key="2">
    <citation type="submission" date="2013-07" db="EMBL/GenBank/DDBJ databases">
        <authorList>
            <consortium name="The Broad Institute Genome Sequencing Platform"/>
            <person name="Cuomo C."/>
            <person name="Litvintseva A."/>
            <person name="Chen Y."/>
            <person name="Heitman J."/>
            <person name="Sun S."/>
            <person name="Springer D."/>
            <person name="Dromer F."/>
            <person name="Young S.K."/>
            <person name="Zeng Q."/>
            <person name="Gargeya S."/>
            <person name="Fitzgerald M."/>
            <person name="Abouelleil A."/>
            <person name="Alvarado L."/>
            <person name="Berlin A.M."/>
            <person name="Chapman S.B."/>
            <person name="Dewar J."/>
            <person name="Goldberg J."/>
            <person name="Griggs A."/>
            <person name="Gujja S."/>
            <person name="Hansen M."/>
            <person name="Howarth C."/>
            <person name="Imamovic A."/>
            <person name="Larimer J."/>
            <person name="McCowan C."/>
            <person name="Murphy C."/>
            <person name="Pearson M."/>
            <person name="Priest M."/>
            <person name="Roberts A."/>
            <person name="Saif S."/>
            <person name="Shea T."/>
            <person name="Sykes S."/>
            <person name="Wortman J."/>
            <person name="Nusbaum C."/>
            <person name="Birren B."/>
        </authorList>
    </citation>
    <scope>NUCLEOTIDE SEQUENCE</scope>
    <source>
        <strain evidence="3">CBS 10737</strain>
    </source>
</reference>
<dbReference type="AlphaFoldDB" id="A0A1B9IEA6"/>
<feature type="region of interest" description="Disordered" evidence="1">
    <location>
        <begin position="62"/>
        <end position="213"/>
    </location>
</feature>
<dbReference type="OrthoDB" id="2595509at2759"/>
<evidence type="ECO:0000313" key="3">
    <source>
        <dbReference type="EMBL" id="WWC66356.1"/>
    </source>
</evidence>
<feature type="region of interest" description="Disordered" evidence="1">
    <location>
        <begin position="283"/>
        <end position="302"/>
    </location>
</feature>
<evidence type="ECO:0000313" key="4">
    <source>
        <dbReference type="Proteomes" id="UP000094020"/>
    </source>
</evidence>
<feature type="compositionally biased region" description="Basic and acidic residues" evidence="1">
    <location>
        <begin position="199"/>
        <end position="209"/>
    </location>
</feature>
<feature type="region of interest" description="Disordered" evidence="1">
    <location>
        <begin position="249"/>
        <end position="274"/>
    </location>
</feature>
<evidence type="ECO:0000256" key="1">
    <source>
        <dbReference type="SAM" id="MobiDB-lite"/>
    </source>
</evidence>
<reference evidence="2" key="1">
    <citation type="submission" date="2013-07" db="EMBL/GenBank/DDBJ databases">
        <title>The Genome Sequence of Cryptococcus pinus CBS10737.</title>
        <authorList>
            <consortium name="The Broad Institute Genome Sequencing Platform"/>
            <person name="Cuomo C."/>
            <person name="Litvintseva A."/>
            <person name="Chen Y."/>
            <person name="Heitman J."/>
            <person name="Sun S."/>
            <person name="Springer D."/>
            <person name="Dromer F."/>
            <person name="Young S.K."/>
            <person name="Zeng Q."/>
            <person name="Gargeya S."/>
            <person name="Fitzgerald M."/>
            <person name="Abouelleil A."/>
            <person name="Alvarado L."/>
            <person name="Berlin A.M."/>
            <person name="Chapman S.B."/>
            <person name="Dewar J."/>
            <person name="Goldberg J."/>
            <person name="Griggs A."/>
            <person name="Gujja S."/>
            <person name="Hansen M."/>
            <person name="Howarth C."/>
            <person name="Imamovic A."/>
            <person name="Larimer J."/>
            <person name="McCowan C."/>
            <person name="Murphy C."/>
            <person name="Pearson M."/>
            <person name="Priest M."/>
            <person name="Roberts A."/>
            <person name="Saif S."/>
            <person name="Shea T."/>
            <person name="Sykes S."/>
            <person name="Wortman J."/>
            <person name="Nusbaum C."/>
            <person name="Birren B."/>
        </authorList>
    </citation>
    <scope>NUCLEOTIDE SEQUENCE [LARGE SCALE GENOMIC DNA]</scope>
    <source>
        <strain evidence="2">CBS 10737</strain>
    </source>
</reference>
<dbReference type="STRING" id="1296096.A0A1B9IEA6"/>
<evidence type="ECO:0000313" key="2">
    <source>
        <dbReference type="EMBL" id="OCF53761.1"/>
    </source>
</evidence>
<dbReference type="EMBL" id="KI894007">
    <property type="protein sequence ID" value="OCF53761.1"/>
    <property type="molecule type" value="Genomic_DNA"/>
</dbReference>
<accession>A0A1B9IEA6</accession>
<protein>
    <submittedName>
        <fullName evidence="2">Uncharacterized protein</fullName>
    </submittedName>
</protein>
<dbReference type="Proteomes" id="UP000094020">
    <property type="component" value="Chromosome 1"/>
</dbReference>
<proteinExistence type="predicted"/>
<dbReference type="EMBL" id="CP144519">
    <property type="protein sequence ID" value="WWC66356.1"/>
    <property type="molecule type" value="Genomic_DNA"/>
</dbReference>
<dbReference type="RefSeq" id="XP_019014980.1">
    <property type="nucleotide sequence ID" value="XM_019152842.1"/>
</dbReference>
<keyword evidence="4" id="KW-1185">Reference proteome</keyword>
<dbReference type="KEGG" id="kpin:30169437"/>
<dbReference type="GeneID" id="30169437"/>
<feature type="compositionally biased region" description="Acidic residues" evidence="1">
    <location>
        <begin position="67"/>
        <end position="117"/>
    </location>
</feature>